<keyword evidence="1" id="KW-0175">Coiled coil</keyword>
<gene>
    <name evidence="3" type="ORF">RRG08_042973</name>
</gene>
<accession>A0AAE1AXT0</accession>
<proteinExistence type="predicted"/>
<protein>
    <recommendedName>
        <fullName evidence="2">C1q domain-containing protein</fullName>
    </recommendedName>
</protein>
<dbReference type="Gene3D" id="2.60.120.40">
    <property type="match status" value="1"/>
</dbReference>
<dbReference type="InterPro" id="IPR001073">
    <property type="entry name" value="C1q_dom"/>
</dbReference>
<dbReference type="Pfam" id="PF00386">
    <property type="entry name" value="C1q"/>
    <property type="match status" value="1"/>
</dbReference>
<name>A0AAE1AXT0_9GAST</name>
<evidence type="ECO:0000256" key="1">
    <source>
        <dbReference type="SAM" id="Coils"/>
    </source>
</evidence>
<feature type="coiled-coil region" evidence="1">
    <location>
        <begin position="103"/>
        <end position="195"/>
    </location>
</feature>
<dbReference type="EMBL" id="JAWDGP010000957">
    <property type="protein sequence ID" value="KAK3795980.1"/>
    <property type="molecule type" value="Genomic_DNA"/>
</dbReference>
<dbReference type="AlphaFoldDB" id="A0AAE1AXT0"/>
<dbReference type="InterPro" id="IPR008983">
    <property type="entry name" value="Tumour_necrosis_fac-like_dom"/>
</dbReference>
<dbReference type="Proteomes" id="UP001283361">
    <property type="component" value="Unassembled WGS sequence"/>
</dbReference>
<keyword evidence="4" id="KW-1185">Reference proteome</keyword>
<organism evidence="3 4">
    <name type="scientific">Elysia crispata</name>
    <name type="common">lettuce slug</name>
    <dbReference type="NCBI Taxonomy" id="231223"/>
    <lineage>
        <taxon>Eukaryota</taxon>
        <taxon>Metazoa</taxon>
        <taxon>Spiralia</taxon>
        <taxon>Lophotrochozoa</taxon>
        <taxon>Mollusca</taxon>
        <taxon>Gastropoda</taxon>
        <taxon>Heterobranchia</taxon>
        <taxon>Euthyneura</taxon>
        <taxon>Panpulmonata</taxon>
        <taxon>Sacoglossa</taxon>
        <taxon>Placobranchoidea</taxon>
        <taxon>Plakobranchidae</taxon>
        <taxon>Elysia</taxon>
    </lineage>
</organism>
<reference evidence="3" key="1">
    <citation type="journal article" date="2023" name="G3 (Bethesda)">
        <title>A reference genome for the long-term kleptoplast-retaining sea slug Elysia crispata morphotype clarki.</title>
        <authorList>
            <person name="Eastman K.E."/>
            <person name="Pendleton A.L."/>
            <person name="Shaikh M.A."/>
            <person name="Suttiyut T."/>
            <person name="Ogas R."/>
            <person name="Tomko P."/>
            <person name="Gavelis G."/>
            <person name="Widhalm J.R."/>
            <person name="Wisecaver J.H."/>
        </authorList>
    </citation>
    <scope>NUCLEOTIDE SEQUENCE</scope>
    <source>
        <strain evidence="3">ECLA1</strain>
    </source>
</reference>
<evidence type="ECO:0000313" key="3">
    <source>
        <dbReference type="EMBL" id="KAK3795980.1"/>
    </source>
</evidence>
<sequence>MGGSQSALQERDALKDPELVSKKVADLKHQGERMSKALFTRLDEVGAECQKALADSESWNNSHVAAAVFFRLASVSELLDSLMLKFCGPETLPSQTKLGEQLISSLLERIEKLEESNVKLEKMCLDNKASCTELTKLRGLEKKILELQSNLSSVTEDMSSSQKKIHHLEQSTSIIPELEDKLKTVTTEMEACRIESKIQKDKIKSLQTLALDSASLGSQLKKMKSKHKALKQQMLTIKDEKDTASLLFAKKISSLEKLGKILNKDPSQAGAKPKLKMMDDNVHEQILSLQMKVDLLQRHQVGFTVKLPNHIRISRNTQVRNLLQVINNNGYCFEPYSGHFVAPYNGLYCFCIKLEGDVNHNFTICLMSRKVHKEAVKEYEIPISINSPISGLCVLYLFAQERVFVNIATSLFPVILKNAFTFSGWSIGFE</sequence>
<feature type="domain" description="C1q" evidence="2">
    <location>
        <begin position="303"/>
        <end position="425"/>
    </location>
</feature>
<dbReference type="SUPFAM" id="SSF49842">
    <property type="entry name" value="TNF-like"/>
    <property type="match status" value="1"/>
</dbReference>
<evidence type="ECO:0000313" key="4">
    <source>
        <dbReference type="Proteomes" id="UP001283361"/>
    </source>
</evidence>
<comment type="caution">
    <text evidence="3">The sequence shown here is derived from an EMBL/GenBank/DDBJ whole genome shotgun (WGS) entry which is preliminary data.</text>
</comment>
<evidence type="ECO:0000259" key="2">
    <source>
        <dbReference type="Pfam" id="PF00386"/>
    </source>
</evidence>